<evidence type="ECO:0000313" key="2">
    <source>
        <dbReference type="EMBL" id="KJV68617.1"/>
    </source>
</evidence>
<dbReference type="EMBL" id="LANT01000001">
    <property type="protein sequence ID" value="KJV68617.1"/>
    <property type="molecule type" value="Genomic_DNA"/>
</dbReference>
<dbReference type="AlphaFoldDB" id="A0A0F3NLQ5"/>
<feature type="region of interest" description="Disordered" evidence="1">
    <location>
        <begin position="1"/>
        <end position="40"/>
    </location>
</feature>
<feature type="compositionally biased region" description="Polar residues" evidence="1">
    <location>
        <begin position="1"/>
        <end position="11"/>
    </location>
</feature>
<reference evidence="2 3" key="1">
    <citation type="submission" date="2015-01" db="EMBL/GenBank/DDBJ databases">
        <title>Genome Sequencing of Rickettsiales.</title>
        <authorList>
            <person name="Daugherty S.C."/>
            <person name="Su Q."/>
            <person name="Abolude K."/>
            <person name="Beier-Sexton M."/>
            <person name="Carlyon J.A."/>
            <person name="Carter R."/>
            <person name="Day N.P."/>
            <person name="Dumler S.J."/>
            <person name="Dyachenko V."/>
            <person name="Godinez A."/>
            <person name="Kurtti T.J."/>
            <person name="Lichay M."/>
            <person name="Mullins K.E."/>
            <person name="Ott S."/>
            <person name="Pappas-Brown V."/>
            <person name="Paris D.H."/>
            <person name="Patel P."/>
            <person name="Richards A.L."/>
            <person name="Sadzewicz L."/>
            <person name="Sears K."/>
            <person name="Seidman D."/>
            <person name="Sengamalay N."/>
            <person name="Stenos J."/>
            <person name="Tallon L.J."/>
            <person name="Vincent G."/>
            <person name="Fraser C.M."/>
            <person name="Munderloh U."/>
            <person name="Dunning-Hotopp J.C."/>
        </authorList>
    </citation>
    <scope>NUCLEOTIDE SEQUENCE [LARGE SCALE GENOMIC DNA]</scope>
    <source>
        <strain evidence="2 3">NCH-1</strain>
    </source>
</reference>
<protein>
    <submittedName>
        <fullName evidence="2">Uncharacterized protein</fullName>
    </submittedName>
</protein>
<sequence>MLISGTRSISDASMGCHPGTEELSKATPAVKTPGSKKLVL</sequence>
<gene>
    <name evidence="2" type="ORF">EPHNCH_0007</name>
</gene>
<name>A0A0F3NLQ5_ANAPH</name>
<organism evidence="2 3">
    <name type="scientific">Anaplasma phagocytophilum str. NCH-1</name>
    <dbReference type="NCBI Taxonomy" id="1359161"/>
    <lineage>
        <taxon>Bacteria</taxon>
        <taxon>Pseudomonadati</taxon>
        <taxon>Pseudomonadota</taxon>
        <taxon>Alphaproteobacteria</taxon>
        <taxon>Rickettsiales</taxon>
        <taxon>Anaplasmataceae</taxon>
        <taxon>Anaplasma</taxon>
        <taxon>phagocytophilum group</taxon>
    </lineage>
</organism>
<evidence type="ECO:0000313" key="3">
    <source>
        <dbReference type="Proteomes" id="UP000033754"/>
    </source>
</evidence>
<proteinExistence type="predicted"/>
<comment type="caution">
    <text evidence="2">The sequence shown here is derived from an EMBL/GenBank/DDBJ whole genome shotgun (WGS) entry which is preliminary data.</text>
</comment>
<dbReference type="Proteomes" id="UP000033754">
    <property type="component" value="Unassembled WGS sequence"/>
</dbReference>
<evidence type="ECO:0000256" key="1">
    <source>
        <dbReference type="SAM" id="MobiDB-lite"/>
    </source>
</evidence>
<accession>A0A0F3NLQ5</accession>